<dbReference type="OrthoDB" id="2752690at2759"/>
<dbReference type="AlphaFoldDB" id="A0A4Q9MCL9"/>
<dbReference type="Proteomes" id="UP000292957">
    <property type="component" value="Unassembled WGS sequence"/>
</dbReference>
<organism evidence="1">
    <name type="scientific">Dichomitus squalens</name>
    <dbReference type="NCBI Taxonomy" id="114155"/>
    <lineage>
        <taxon>Eukaryota</taxon>
        <taxon>Fungi</taxon>
        <taxon>Dikarya</taxon>
        <taxon>Basidiomycota</taxon>
        <taxon>Agaricomycotina</taxon>
        <taxon>Agaricomycetes</taxon>
        <taxon>Polyporales</taxon>
        <taxon>Polyporaceae</taxon>
        <taxon>Dichomitus</taxon>
    </lineage>
</organism>
<name>A0A4Q9MCL9_9APHY</name>
<evidence type="ECO:0000313" key="1">
    <source>
        <dbReference type="EMBL" id="TBU25005.1"/>
    </source>
</evidence>
<evidence type="ECO:0008006" key="2">
    <source>
        <dbReference type="Google" id="ProtNLM"/>
    </source>
</evidence>
<dbReference type="EMBL" id="ML143469">
    <property type="protein sequence ID" value="TBU25005.1"/>
    <property type="molecule type" value="Genomic_DNA"/>
</dbReference>
<accession>A0A4Q9MCL9</accession>
<sequence length="203" mass="23366">MSASPRLPWEVIERIIGHPGDYWRTLRSLSLTCKQLRPYSLWLMVADVTFSRSEKIFAFRDFLCTQPQFRPFVRSIGMGDPTYLAFHLLYLLPNVTQMTMLDYSIRRGSPPRVCSLPRSVLACYRTMGTRIETLRLVRLSFPNPQEFCRMLLAFTGLRTLSCKRLSARSTTCTSAQLAQIKQRMSQRLRLSTLEVNAVQSCSA</sequence>
<protein>
    <recommendedName>
        <fullName evidence="2">F-box domain-containing protein</fullName>
    </recommendedName>
</protein>
<reference evidence="1" key="1">
    <citation type="submission" date="2019-01" db="EMBL/GenBank/DDBJ databases">
        <title>Draft genome sequences of three monokaryotic isolates of the white-rot basidiomycete fungus Dichomitus squalens.</title>
        <authorList>
            <consortium name="DOE Joint Genome Institute"/>
            <person name="Lopez S.C."/>
            <person name="Andreopoulos B."/>
            <person name="Pangilinan J."/>
            <person name="Lipzen A."/>
            <person name="Riley R."/>
            <person name="Ahrendt S."/>
            <person name="Ng V."/>
            <person name="Barry K."/>
            <person name="Daum C."/>
            <person name="Grigoriev I.V."/>
            <person name="Hilden K.S."/>
            <person name="Makela M.R."/>
            <person name="de Vries R.P."/>
        </authorList>
    </citation>
    <scope>NUCLEOTIDE SEQUENCE [LARGE SCALE GENOMIC DNA]</scope>
    <source>
        <strain evidence="1">OM18370.1</strain>
    </source>
</reference>
<proteinExistence type="predicted"/>
<gene>
    <name evidence="1" type="ORF">BD311DRAFT_670659</name>
</gene>